<feature type="transmembrane region" description="Helical" evidence="6">
    <location>
        <begin position="286"/>
        <end position="303"/>
    </location>
</feature>
<feature type="transmembrane region" description="Helical" evidence="6">
    <location>
        <begin position="53"/>
        <end position="79"/>
    </location>
</feature>
<keyword evidence="5 6" id="KW-0472">Membrane</keyword>
<accession>A0A6L7G1J2</accession>
<dbReference type="PANTHER" id="PTHR33529">
    <property type="entry name" value="SLR0882 PROTEIN-RELATED"/>
    <property type="match status" value="1"/>
</dbReference>
<feature type="transmembrane region" description="Helical" evidence="6">
    <location>
        <begin position="99"/>
        <end position="121"/>
    </location>
</feature>
<feature type="transmembrane region" description="Helical" evidence="6">
    <location>
        <begin position="12"/>
        <end position="32"/>
    </location>
</feature>
<dbReference type="Proteomes" id="UP000477911">
    <property type="component" value="Unassembled WGS sequence"/>
</dbReference>
<gene>
    <name evidence="7" type="primary">lptG</name>
    <name evidence="7" type="ORF">GR170_01295</name>
</gene>
<evidence type="ECO:0000256" key="1">
    <source>
        <dbReference type="ARBA" id="ARBA00004651"/>
    </source>
</evidence>
<dbReference type="PANTHER" id="PTHR33529:SF2">
    <property type="entry name" value="LIPOPOLYSACCHARIDE EXPORT SYSTEM PERMEASE PROTEIN LPTG"/>
    <property type="match status" value="1"/>
</dbReference>
<organism evidence="7 8">
    <name type="scientific">Pseudooceanicola albus</name>
    <dbReference type="NCBI Taxonomy" id="2692189"/>
    <lineage>
        <taxon>Bacteria</taxon>
        <taxon>Pseudomonadati</taxon>
        <taxon>Pseudomonadota</taxon>
        <taxon>Alphaproteobacteria</taxon>
        <taxon>Rhodobacterales</taxon>
        <taxon>Paracoccaceae</taxon>
        <taxon>Pseudooceanicola</taxon>
    </lineage>
</organism>
<dbReference type="InterPro" id="IPR005495">
    <property type="entry name" value="LptG/LptF_permease"/>
</dbReference>
<evidence type="ECO:0000256" key="2">
    <source>
        <dbReference type="ARBA" id="ARBA00022475"/>
    </source>
</evidence>
<dbReference type="GO" id="GO:0015920">
    <property type="term" value="P:lipopolysaccharide transport"/>
    <property type="evidence" value="ECO:0007669"/>
    <property type="project" value="TreeGrafter"/>
</dbReference>
<dbReference type="NCBIfam" id="TIGR04408">
    <property type="entry name" value="LptG_lptG"/>
    <property type="match status" value="1"/>
</dbReference>
<dbReference type="GO" id="GO:0043190">
    <property type="term" value="C:ATP-binding cassette (ABC) transporter complex"/>
    <property type="evidence" value="ECO:0007669"/>
    <property type="project" value="InterPro"/>
</dbReference>
<comment type="caution">
    <text evidence="7">The sequence shown here is derived from an EMBL/GenBank/DDBJ whole genome shotgun (WGS) entry which is preliminary data.</text>
</comment>
<comment type="subcellular location">
    <subcellularLocation>
        <location evidence="1">Cell membrane</location>
        <topology evidence="1">Multi-pass membrane protein</topology>
    </subcellularLocation>
</comment>
<feature type="transmembrane region" description="Helical" evidence="6">
    <location>
        <begin position="342"/>
        <end position="364"/>
    </location>
</feature>
<keyword evidence="3 6" id="KW-0812">Transmembrane</keyword>
<dbReference type="InterPro" id="IPR030923">
    <property type="entry name" value="LptG"/>
</dbReference>
<protein>
    <submittedName>
        <fullName evidence="7">LPS export ABC transporter permease LptG</fullName>
    </submittedName>
</protein>
<proteinExistence type="predicted"/>
<evidence type="ECO:0000313" key="8">
    <source>
        <dbReference type="Proteomes" id="UP000477911"/>
    </source>
</evidence>
<evidence type="ECO:0000256" key="4">
    <source>
        <dbReference type="ARBA" id="ARBA00022989"/>
    </source>
</evidence>
<reference evidence="7 8" key="1">
    <citation type="submission" date="2019-12" db="EMBL/GenBank/DDBJ databases">
        <authorList>
            <person name="Li M."/>
        </authorList>
    </citation>
    <scope>NUCLEOTIDE SEQUENCE [LARGE SCALE GENOMIC DNA]</scope>
    <source>
        <strain evidence="7 8">GBMRC 2024</strain>
    </source>
</reference>
<sequence>MILHLYFARRFLRSFLLIFGVFFLLTLFIDLVEELRKFSDDGVGFGRIFGLTLLATPAALYEILPLIMILSTVTLFLSLARSSELVVVRAAGRSALRTLVSPLIVAFLLGVFIVAVMNPLVAATSRAYSDISERYKTGGSDVMSVSADGLWLRQGGTAEGQTVIRASRANAQATELYDVSFLTFTETDGGQVPSRRIEAASARLSDGAWQLRGVKIWPLDAGTNPEAGAMVLPQYSLPSTLTEQRIRDSFASPSSISIWQLPAYIQELRAAGFAARRHLVWFQMELARPLFLVALVLVSSAFTMRPARFGRTGVAVLATIMLGFSLYYIRNFAQVLGESGQIPVMLAAWAPPIASLLLATGLLLQMEDG</sequence>
<evidence type="ECO:0000256" key="3">
    <source>
        <dbReference type="ARBA" id="ARBA00022692"/>
    </source>
</evidence>
<dbReference type="RefSeq" id="WP_160890991.1">
    <property type="nucleotide sequence ID" value="NZ_WUMU01000001.1"/>
</dbReference>
<evidence type="ECO:0000256" key="6">
    <source>
        <dbReference type="SAM" id="Phobius"/>
    </source>
</evidence>
<evidence type="ECO:0000313" key="7">
    <source>
        <dbReference type="EMBL" id="MXN16453.1"/>
    </source>
</evidence>
<dbReference type="AlphaFoldDB" id="A0A6L7G1J2"/>
<name>A0A6L7G1J2_9RHOB</name>
<evidence type="ECO:0000256" key="5">
    <source>
        <dbReference type="ARBA" id="ARBA00023136"/>
    </source>
</evidence>
<keyword evidence="8" id="KW-1185">Reference proteome</keyword>
<dbReference type="EMBL" id="WUMU01000001">
    <property type="protein sequence ID" value="MXN16453.1"/>
    <property type="molecule type" value="Genomic_DNA"/>
</dbReference>
<feature type="transmembrane region" description="Helical" evidence="6">
    <location>
        <begin position="309"/>
        <end position="330"/>
    </location>
</feature>
<keyword evidence="2" id="KW-1003">Cell membrane</keyword>
<dbReference type="Pfam" id="PF03739">
    <property type="entry name" value="LptF_LptG"/>
    <property type="match status" value="1"/>
</dbReference>
<dbReference type="GO" id="GO:0055085">
    <property type="term" value="P:transmembrane transport"/>
    <property type="evidence" value="ECO:0007669"/>
    <property type="project" value="InterPro"/>
</dbReference>
<keyword evidence="4 6" id="KW-1133">Transmembrane helix</keyword>